<organism evidence="1 2">
    <name type="scientific">Rickenella mellea</name>
    <dbReference type="NCBI Taxonomy" id="50990"/>
    <lineage>
        <taxon>Eukaryota</taxon>
        <taxon>Fungi</taxon>
        <taxon>Dikarya</taxon>
        <taxon>Basidiomycota</taxon>
        <taxon>Agaricomycotina</taxon>
        <taxon>Agaricomycetes</taxon>
        <taxon>Hymenochaetales</taxon>
        <taxon>Rickenellaceae</taxon>
        <taxon>Rickenella</taxon>
    </lineage>
</organism>
<protein>
    <submittedName>
        <fullName evidence="1">Uncharacterized protein</fullName>
    </submittedName>
</protein>
<evidence type="ECO:0000313" key="1">
    <source>
        <dbReference type="EMBL" id="TDL21164.1"/>
    </source>
</evidence>
<dbReference type="Proteomes" id="UP000294933">
    <property type="component" value="Unassembled WGS sequence"/>
</dbReference>
<dbReference type="EMBL" id="ML170182">
    <property type="protein sequence ID" value="TDL21164.1"/>
    <property type="molecule type" value="Genomic_DNA"/>
</dbReference>
<gene>
    <name evidence="1" type="ORF">BD410DRAFT_789918</name>
</gene>
<dbReference type="AlphaFoldDB" id="A0A4Y7Q0K2"/>
<name>A0A4Y7Q0K2_9AGAM</name>
<accession>A0A4Y7Q0K2</accession>
<reference evidence="1 2" key="1">
    <citation type="submission" date="2018-06" db="EMBL/GenBank/DDBJ databases">
        <title>A transcriptomic atlas of mushroom development highlights an independent origin of complex multicellularity.</title>
        <authorList>
            <consortium name="DOE Joint Genome Institute"/>
            <person name="Krizsan K."/>
            <person name="Almasi E."/>
            <person name="Merenyi Z."/>
            <person name="Sahu N."/>
            <person name="Viragh M."/>
            <person name="Koszo T."/>
            <person name="Mondo S."/>
            <person name="Kiss B."/>
            <person name="Balint B."/>
            <person name="Kues U."/>
            <person name="Barry K."/>
            <person name="Hegedus J.C."/>
            <person name="Henrissat B."/>
            <person name="Johnson J."/>
            <person name="Lipzen A."/>
            <person name="Ohm R."/>
            <person name="Nagy I."/>
            <person name="Pangilinan J."/>
            <person name="Yan J."/>
            <person name="Xiong Y."/>
            <person name="Grigoriev I.V."/>
            <person name="Hibbett D.S."/>
            <person name="Nagy L.G."/>
        </authorList>
    </citation>
    <scope>NUCLEOTIDE SEQUENCE [LARGE SCALE GENOMIC DNA]</scope>
    <source>
        <strain evidence="1 2">SZMC22713</strain>
    </source>
</reference>
<dbReference type="VEuPathDB" id="FungiDB:BD410DRAFT_789918"/>
<proteinExistence type="predicted"/>
<sequence>MREDTLIECLKYTPNLRTNSIDCTNTTLRALTVDDSDPSTILCPSLQCLKLGGAAGFSNDTMKALILSRWGANESHNAYVPGKELKQVGYRPRPTDKWLESDHEIAKCINEGFSFSDE</sequence>
<evidence type="ECO:0000313" key="2">
    <source>
        <dbReference type="Proteomes" id="UP000294933"/>
    </source>
</evidence>
<keyword evidence="2" id="KW-1185">Reference proteome</keyword>